<dbReference type="InterPro" id="IPR011006">
    <property type="entry name" value="CheY-like_superfamily"/>
</dbReference>
<evidence type="ECO:0000259" key="9">
    <source>
        <dbReference type="PROSITE" id="PS51755"/>
    </source>
</evidence>
<dbReference type="Gene3D" id="1.10.10.10">
    <property type="entry name" value="Winged helix-like DNA-binding domain superfamily/Winged helix DNA-binding domain"/>
    <property type="match status" value="1"/>
</dbReference>
<dbReference type="SMART" id="SM00862">
    <property type="entry name" value="Trans_reg_C"/>
    <property type="match status" value="1"/>
</dbReference>
<dbReference type="InterPro" id="IPR001867">
    <property type="entry name" value="OmpR/PhoB-type_DNA-bd"/>
</dbReference>
<comment type="caution">
    <text evidence="10">The sequence shown here is derived from an EMBL/GenBank/DDBJ whole genome shotgun (WGS) entry which is preliminary data.</text>
</comment>
<evidence type="ECO:0000259" key="8">
    <source>
        <dbReference type="PROSITE" id="PS50110"/>
    </source>
</evidence>
<organism evidence="10 11">
    <name type="scientific">Hymenobacter fodinae</name>
    <dbReference type="NCBI Taxonomy" id="2510796"/>
    <lineage>
        <taxon>Bacteria</taxon>
        <taxon>Pseudomonadati</taxon>
        <taxon>Bacteroidota</taxon>
        <taxon>Cytophagia</taxon>
        <taxon>Cytophagales</taxon>
        <taxon>Hymenobacteraceae</taxon>
        <taxon>Hymenobacter</taxon>
    </lineage>
</organism>
<keyword evidence="11" id="KW-1185">Reference proteome</keyword>
<dbReference type="CDD" id="cd00383">
    <property type="entry name" value="trans_reg_C"/>
    <property type="match status" value="1"/>
</dbReference>
<gene>
    <name evidence="10" type="ORF">EU556_14225</name>
</gene>
<evidence type="ECO:0000313" key="11">
    <source>
        <dbReference type="Proteomes" id="UP000298337"/>
    </source>
</evidence>
<name>A0A4Z0P400_9BACT</name>
<proteinExistence type="predicted"/>
<dbReference type="RefSeq" id="WP_135434815.1">
    <property type="nucleotide sequence ID" value="NZ_SRLA01000003.1"/>
</dbReference>
<dbReference type="PROSITE" id="PS50110">
    <property type="entry name" value="RESPONSE_REGULATORY"/>
    <property type="match status" value="1"/>
</dbReference>
<feature type="domain" description="OmpR/PhoB-type" evidence="9">
    <location>
        <begin position="124"/>
        <end position="224"/>
    </location>
</feature>
<keyword evidence="3" id="KW-0805">Transcription regulation</keyword>
<sequence>MTVLIVEDERTLARELGIFLHQQNFTCTVARSAREAREQLADTPFDFVLLDLGLPDGDGLQLLAEAKQNEITAAFIILTARGAVEDRIGGLELGADDYLAKPFSLPELLARMHAITRRRFGLHKPLVNCGLFHLDLQSRRVLFEGEEVGLSVKEFDVLSYLVLHKNRVLTRLQLTEHIWGNLPASGFDSNYIDAHIKNLRKKLSQYSEVEWLETVRGVGYRVRQA</sequence>
<dbReference type="OrthoDB" id="9774822at2"/>
<dbReference type="InterPro" id="IPR001789">
    <property type="entry name" value="Sig_transdc_resp-reg_receiver"/>
</dbReference>
<evidence type="ECO:0000256" key="2">
    <source>
        <dbReference type="ARBA" id="ARBA00023012"/>
    </source>
</evidence>
<evidence type="ECO:0000256" key="4">
    <source>
        <dbReference type="ARBA" id="ARBA00023125"/>
    </source>
</evidence>
<dbReference type="AlphaFoldDB" id="A0A4Z0P400"/>
<dbReference type="GO" id="GO:0000976">
    <property type="term" value="F:transcription cis-regulatory region binding"/>
    <property type="evidence" value="ECO:0007669"/>
    <property type="project" value="TreeGrafter"/>
</dbReference>
<evidence type="ECO:0000256" key="6">
    <source>
        <dbReference type="PROSITE-ProRule" id="PRU00169"/>
    </source>
</evidence>
<dbReference type="PANTHER" id="PTHR48111:SF1">
    <property type="entry name" value="TWO-COMPONENT RESPONSE REGULATOR ORR33"/>
    <property type="match status" value="1"/>
</dbReference>
<dbReference type="Gene3D" id="3.40.50.2300">
    <property type="match status" value="1"/>
</dbReference>
<dbReference type="SUPFAM" id="SSF52172">
    <property type="entry name" value="CheY-like"/>
    <property type="match status" value="1"/>
</dbReference>
<dbReference type="InterPro" id="IPR039420">
    <property type="entry name" value="WalR-like"/>
</dbReference>
<dbReference type="GO" id="GO:0032993">
    <property type="term" value="C:protein-DNA complex"/>
    <property type="evidence" value="ECO:0007669"/>
    <property type="project" value="TreeGrafter"/>
</dbReference>
<evidence type="ECO:0000256" key="7">
    <source>
        <dbReference type="PROSITE-ProRule" id="PRU01091"/>
    </source>
</evidence>
<dbReference type="Gene3D" id="6.10.250.690">
    <property type="match status" value="1"/>
</dbReference>
<keyword evidence="4 7" id="KW-0238">DNA-binding</keyword>
<dbReference type="PANTHER" id="PTHR48111">
    <property type="entry name" value="REGULATOR OF RPOS"/>
    <property type="match status" value="1"/>
</dbReference>
<feature type="DNA-binding region" description="OmpR/PhoB-type" evidence="7">
    <location>
        <begin position="124"/>
        <end position="224"/>
    </location>
</feature>
<reference evidence="10 11" key="1">
    <citation type="submission" date="2019-04" db="EMBL/GenBank/DDBJ databases">
        <authorList>
            <person name="Feng G."/>
            <person name="Zhang J."/>
            <person name="Zhu H."/>
        </authorList>
    </citation>
    <scope>NUCLEOTIDE SEQUENCE [LARGE SCALE GENOMIC DNA]</scope>
    <source>
        <strain evidence="10 11">92R-1</strain>
    </source>
</reference>
<feature type="modified residue" description="4-aspartylphosphate" evidence="6">
    <location>
        <position position="51"/>
    </location>
</feature>
<accession>A0A4Z0P400</accession>
<dbReference type="GO" id="GO:0000156">
    <property type="term" value="F:phosphorelay response regulator activity"/>
    <property type="evidence" value="ECO:0007669"/>
    <property type="project" value="TreeGrafter"/>
</dbReference>
<dbReference type="Pfam" id="PF00486">
    <property type="entry name" value="Trans_reg_C"/>
    <property type="match status" value="1"/>
</dbReference>
<dbReference type="GO" id="GO:0006355">
    <property type="term" value="P:regulation of DNA-templated transcription"/>
    <property type="evidence" value="ECO:0007669"/>
    <property type="project" value="InterPro"/>
</dbReference>
<dbReference type="PROSITE" id="PS51755">
    <property type="entry name" value="OMPR_PHOB"/>
    <property type="match status" value="1"/>
</dbReference>
<dbReference type="SMART" id="SM00448">
    <property type="entry name" value="REC"/>
    <property type="match status" value="1"/>
</dbReference>
<evidence type="ECO:0000256" key="1">
    <source>
        <dbReference type="ARBA" id="ARBA00022553"/>
    </source>
</evidence>
<evidence type="ECO:0000313" key="10">
    <source>
        <dbReference type="EMBL" id="TGE06021.1"/>
    </source>
</evidence>
<keyword evidence="2" id="KW-0902">Two-component regulatory system</keyword>
<dbReference type="EMBL" id="SRLA01000003">
    <property type="protein sequence ID" value="TGE06021.1"/>
    <property type="molecule type" value="Genomic_DNA"/>
</dbReference>
<feature type="domain" description="Response regulatory" evidence="8">
    <location>
        <begin position="2"/>
        <end position="116"/>
    </location>
</feature>
<dbReference type="Proteomes" id="UP000298337">
    <property type="component" value="Unassembled WGS sequence"/>
</dbReference>
<evidence type="ECO:0000256" key="5">
    <source>
        <dbReference type="ARBA" id="ARBA00023163"/>
    </source>
</evidence>
<protein>
    <submittedName>
        <fullName evidence="10">Response regulator transcription factor</fullName>
    </submittedName>
</protein>
<keyword evidence="1 6" id="KW-0597">Phosphoprotein</keyword>
<dbReference type="InterPro" id="IPR036388">
    <property type="entry name" value="WH-like_DNA-bd_sf"/>
</dbReference>
<dbReference type="GO" id="GO:0005829">
    <property type="term" value="C:cytosol"/>
    <property type="evidence" value="ECO:0007669"/>
    <property type="project" value="TreeGrafter"/>
</dbReference>
<keyword evidence="5" id="KW-0804">Transcription</keyword>
<dbReference type="Pfam" id="PF00072">
    <property type="entry name" value="Response_reg"/>
    <property type="match status" value="1"/>
</dbReference>
<evidence type="ECO:0000256" key="3">
    <source>
        <dbReference type="ARBA" id="ARBA00023015"/>
    </source>
</evidence>